<name>A0A5B8UJF7_9BACT</name>
<evidence type="ECO:0000313" key="1">
    <source>
        <dbReference type="EMBL" id="QEC56279.1"/>
    </source>
</evidence>
<dbReference type="KEGG" id="fgg:FSB75_10370"/>
<protein>
    <submittedName>
        <fullName evidence="1">Uncharacterized protein</fullName>
    </submittedName>
</protein>
<accession>A0A5B8UJF7</accession>
<reference evidence="1 2" key="1">
    <citation type="journal article" date="2015" name="Int. J. Syst. Evol. Microbiol.">
        <title>Flavisolibacter ginsenosidimutans sp. nov., with ginsenoside-converting activity isolated from soil used for cultivating ginseng.</title>
        <authorList>
            <person name="Zhao Y."/>
            <person name="Liu Q."/>
            <person name="Kang M.S."/>
            <person name="Jin F."/>
            <person name="Yu H."/>
            <person name="Im W.T."/>
        </authorList>
    </citation>
    <scope>NUCLEOTIDE SEQUENCE [LARGE SCALE GENOMIC DNA]</scope>
    <source>
        <strain evidence="1 2">Gsoil 636</strain>
    </source>
</reference>
<dbReference type="Proteomes" id="UP000321204">
    <property type="component" value="Chromosome"/>
</dbReference>
<sequence length="586" mass="66909">MVQLSDKMRATPDLLKAVFRIPTITAYNRLEARPRTENFERSLRAEVRDALWFLTRQWQMGELESEDAGSAIDARIITHQLHVDRIALKDAKGRLYNEAMPMETLVEREPVRFSQVLRIQTAQYFLQLHSPAFKAKYFPRYFAVYKLEAGKEDDYRGQIEGLNFYLSTLKRGLNGEQMLADMQAGSFKAKFTIDGGDEGMLDEYIADFLAWFARQYSQPVQDDFAWDSRKLSYKFSVAAPNGQQTQLILRSENYNGDNLDWFDFDVDLSSRQLPVDAPDYIPVLEEDVPVSFIPTATVFKGMPAQRFWEMEERQLNFGKLNAKTTDHLLLLFAEFGLVYGNDWFVIPYKMAVNTLCEIKGFVVTDVFGDRTLIEAADAGLDNDWQHWSMFNLSNKDHLGSYNRQFFLPSTLIHSLQSDPIEKVNFLRDEMANMVWGVEEVIPDATGKGINGNEAADKTGVQPPPVTPSDAKIRYLLGTTVPENWIPFLPVHKPGSNQDINFQRAAMPKLGVPPKDIIKPKGVMLKEVPTPYFINEEEIPYSGTLVSRAYQRVRWYNGKTFIWVGRYRETGRGEGSSGLAFDAILPA</sequence>
<evidence type="ECO:0000313" key="2">
    <source>
        <dbReference type="Proteomes" id="UP000321204"/>
    </source>
</evidence>
<gene>
    <name evidence="1" type="ORF">FSB75_10370</name>
</gene>
<organism evidence="1 2">
    <name type="scientific">Flavisolibacter ginsenosidimutans</name>
    <dbReference type="NCBI Taxonomy" id="661481"/>
    <lineage>
        <taxon>Bacteria</taxon>
        <taxon>Pseudomonadati</taxon>
        <taxon>Bacteroidota</taxon>
        <taxon>Chitinophagia</taxon>
        <taxon>Chitinophagales</taxon>
        <taxon>Chitinophagaceae</taxon>
        <taxon>Flavisolibacter</taxon>
    </lineage>
</organism>
<dbReference type="EMBL" id="CP042433">
    <property type="protein sequence ID" value="QEC56279.1"/>
    <property type="molecule type" value="Genomic_DNA"/>
</dbReference>
<dbReference type="RefSeq" id="WP_146786674.1">
    <property type="nucleotide sequence ID" value="NZ_BAABIO010000001.1"/>
</dbReference>
<dbReference type="AlphaFoldDB" id="A0A5B8UJF7"/>
<proteinExistence type="predicted"/>
<dbReference type="OrthoDB" id="9763471at2"/>
<keyword evidence="2" id="KW-1185">Reference proteome</keyword>